<sequence length="137" mass="15392">MVAASRRTAQPRHQPADVPGRQDVYRIHALDSEVRTKTAYRRAQAQFVVLRELEPAAAAARRDAQPAAQGVGRTSAAPFRLPLFPSLPAFLTLVRRPPRLLRDFRKPHTLCSRPMRIAQKHVGSMLLDHASGVYDFF</sequence>
<feature type="region of interest" description="Disordered" evidence="1">
    <location>
        <begin position="1"/>
        <end position="22"/>
    </location>
</feature>
<name>A0A139SPU5_9BACT</name>
<dbReference type="AlphaFoldDB" id="A0A139SPU5"/>
<organism evidence="2 3">
    <name type="scientific">Cephaloticoccus primus</name>
    <dbReference type="NCBI Taxonomy" id="1548207"/>
    <lineage>
        <taxon>Bacteria</taxon>
        <taxon>Pseudomonadati</taxon>
        <taxon>Verrucomicrobiota</taxon>
        <taxon>Opitutia</taxon>
        <taxon>Opitutales</taxon>
        <taxon>Opitutaceae</taxon>
        <taxon>Cephaloticoccus</taxon>
    </lineage>
</organism>
<reference evidence="3" key="1">
    <citation type="submission" date="2016-02" db="EMBL/GenBank/DDBJ databases">
        <authorList>
            <person name="Sanders J.G."/>
            <person name="Lin J.Y."/>
            <person name="Wertz J.T."/>
            <person name="Russell J.A."/>
            <person name="Moreau C.S."/>
            <person name="Powell S."/>
        </authorList>
    </citation>
    <scope>NUCLEOTIDE SEQUENCE [LARGE SCALE GENOMIC DNA]</scope>
    <source>
        <strain evidence="3">CAG34</strain>
    </source>
</reference>
<evidence type="ECO:0000313" key="3">
    <source>
        <dbReference type="Proteomes" id="UP000070058"/>
    </source>
</evidence>
<evidence type="ECO:0000313" key="2">
    <source>
        <dbReference type="EMBL" id="KXU36625.1"/>
    </source>
</evidence>
<dbReference type="EMBL" id="LSZQ01000029">
    <property type="protein sequence ID" value="KXU36625.1"/>
    <property type="molecule type" value="Genomic_DNA"/>
</dbReference>
<protein>
    <submittedName>
        <fullName evidence="2">Uncharacterized protein</fullName>
    </submittedName>
</protein>
<accession>A0A139SPU5</accession>
<keyword evidence="3" id="KW-1185">Reference proteome</keyword>
<dbReference type="Proteomes" id="UP000070058">
    <property type="component" value="Unassembled WGS sequence"/>
</dbReference>
<gene>
    <name evidence="2" type="ORF">AXK11_03530</name>
</gene>
<proteinExistence type="predicted"/>
<evidence type="ECO:0000256" key="1">
    <source>
        <dbReference type="SAM" id="MobiDB-lite"/>
    </source>
</evidence>
<comment type="caution">
    <text evidence="2">The sequence shown here is derived from an EMBL/GenBank/DDBJ whole genome shotgun (WGS) entry which is preliminary data.</text>
</comment>